<reference evidence="3" key="2">
    <citation type="journal article" date="2024" name="Plant">
        <title>Genomic evolution and insights into agronomic trait innovations of Sesamum species.</title>
        <authorList>
            <person name="Miao H."/>
            <person name="Wang L."/>
            <person name="Qu L."/>
            <person name="Liu H."/>
            <person name="Sun Y."/>
            <person name="Le M."/>
            <person name="Wang Q."/>
            <person name="Wei S."/>
            <person name="Zheng Y."/>
            <person name="Lin W."/>
            <person name="Duan Y."/>
            <person name="Cao H."/>
            <person name="Xiong S."/>
            <person name="Wang X."/>
            <person name="Wei L."/>
            <person name="Li C."/>
            <person name="Ma Q."/>
            <person name="Ju M."/>
            <person name="Zhao R."/>
            <person name="Li G."/>
            <person name="Mu C."/>
            <person name="Tian Q."/>
            <person name="Mei H."/>
            <person name="Zhang T."/>
            <person name="Gao T."/>
            <person name="Zhang H."/>
        </authorList>
    </citation>
    <scope>NUCLEOTIDE SEQUENCE</scope>
    <source>
        <strain evidence="3">KEN1</strain>
    </source>
</reference>
<dbReference type="InterPro" id="IPR036397">
    <property type="entry name" value="RNaseH_sf"/>
</dbReference>
<dbReference type="PANTHER" id="PTHR47723:SF19">
    <property type="entry name" value="POLYNUCLEOTIDYL TRANSFERASE, RIBONUCLEASE H-LIKE SUPERFAMILY PROTEIN"/>
    <property type="match status" value="1"/>
</dbReference>
<dbReference type="PANTHER" id="PTHR47723">
    <property type="entry name" value="OS05G0353850 PROTEIN"/>
    <property type="match status" value="1"/>
</dbReference>
<dbReference type="Pfam" id="PF13456">
    <property type="entry name" value="RVT_3"/>
    <property type="match status" value="1"/>
</dbReference>
<feature type="domain" description="RNase H type-1" evidence="2">
    <location>
        <begin position="1"/>
        <end position="117"/>
    </location>
</feature>
<gene>
    <name evidence="3" type="ORF">Slati_1108400</name>
</gene>
<comment type="caution">
    <text evidence="3">The sequence shown here is derived from an EMBL/GenBank/DDBJ whole genome shotgun (WGS) entry which is preliminary data.</text>
</comment>
<organism evidence="3">
    <name type="scientific">Sesamum latifolium</name>
    <dbReference type="NCBI Taxonomy" id="2727402"/>
    <lineage>
        <taxon>Eukaryota</taxon>
        <taxon>Viridiplantae</taxon>
        <taxon>Streptophyta</taxon>
        <taxon>Embryophyta</taxon>
        <taxon>Tracheophyta</taxon>
        <taxon>Spermatophyta</taxon>
        <taxon>Magnoliopsida</taxon>
        <taxon>eudicotyledons</taxon>
        <taxon>Gunneridae</taxon>
        <taxon>Pentapetalae</taxon>
        <taxon>asterids</taxon>
        <taxon>lamiids</taxon>
        <taxon>Lamiales</taxon>
        <taxon>Pedaliaceae</taxon>
        <taxon>Sesamum</taxon>
    </lineage>
</organism>
<dbReference type="CDD" id="cd06222">
    <property type="entry name" value="RNase_H_like"/>
    <property type="match status" value="1"/>
</dbReference>
<dbReference type="PROSITE" id="PS50879">
    <property type="entry name" value="RNASE_H_1"/>
    <property type="match status" value="1"/>
</dbReference>
<evidence type="ECO:0000313" key="3">
    <source>
        <dbReference type="EMBL" id="KAL0451303.1"/>
    </source>
</evidence>
<reference evidence="3" key="1">
    <citation type="submission" date="2020-06" db="EMBL/GenBank/DDBJ databases">
        <authorList>
            <person name="Li T."/>
            <person name="Hu X."/>
            <person name="Zhang T."/>
            <person name="Song X."/>
            <person name="Zhang H."/>
            <person name="Dai N."/>
            <person name="Sheng W."/>
            <person name="Hou X."/>
            <person name="Wei L."/>
        </authorList>
    </citation>
    <scope>NUCLEOTIDE SEQUENCE</scope>
    <source>
        <strain evidence="3">KEN1</strain>
        <tissue evidence="3">Leaf</tissue>
    </source>
</reference>
<keyword evidence="1" id="KW-0812">Transmembrane</keyword>
<dbReference type="GO" id="GO:0003676">
    <property type="term" value="F:nucleic acid binding"/>
    <property type="evidence" value="ECO:0007669"/>
    <property type="project" value="InterPro"/>
</dbReference>
<accession>A0AAW2XBE1</accession>
<evidence type="ECO:0000256" key="1">
    <source>
        <dbReference type="SAM" id="Phobius"/>
    </source>
</evidence>
<sequence length="208" mass="22973">MRNPGISGAGGILRDHLGRVIFAFQEPLGNTINTQAKLRAIHRGLQICTDKGHYNIWIETDATAIIKLIFTPKQGAWNLQTTLQSIRKLLSQMDYRISHVFREDNQAADFLVNQTCNVKHPCILQEDALPGKVKGATAAIAIFALLCFAIFVVVPLSLLYCYCSIAVLLLFGCCFAAAVRLLLFSFQPCCCVYCLLLLLYVTAAVLCC</sequence>
<name>A0AAW2XBE1_9LAMI</name>
<evidence type="ECO:0000259" key="2">
    <source>
        <dbReference type="PROSITE" id="PS50879"/>
    </source>
</evidence>
<dbReference type="SUPFAM" id="SSF53098">
    <property type="entry name" value="Ribonuclease H-like"/>
    <property type="match status" value="1"/>
</dbReference>
<feature type="transmembrane region" description="Helical" evidence="1">
    <location>
        <begin position="159"/>
        <end position="179"/>
    </location>
</feature>
<dbReference type="InterPro" id="IPR053151">
    <property type="entry name" value="RNase_H-like"/>
</dbReference>
<dbReference type="GO" id="GO:0004523">
    <property type="term" value="F:RNA-DNA hybrid ribonuclease activity"/>
    <property type="evidence" value="ECO:0007669"/>
    <property type="project" value="InterPro"/>
</dbReference>
<dbReference type="InterPro" id="IPR044730">
    <property type="entry name" value="RNase_H-like_dom_plant"/>
</dbReference>
<protein>
    <recommendedName>
        <fullName evidence="2">RNase H type-1 domain-containing protein</fullName>
    </recommendedName>
</protein>
<feature type="transmembrane region" description="Helical" evidence="1">
    <location>
        <begin position="185"/>
        <end position="207"/>
    </location>
</feature>
<keyword evidence="1" id="KW-1133">Transmembrane helix</keyword>
<dbReference type="Gene3D" id="3.30.420.10">
    <property type="entry name" value="Ribonuclease H-like superfamily/Ribonuclease H"/>
    <property type="match status" value="1"/>
</dbReference>
<keyword evidence="1" id="KW-0472">Membrane</keyword>
<feature type="transmembrane region" description="Helical" evidence="1">
    <location>
        <begin position="135"/>
        <end position="154"/>
    </location>
</feature>
<dbReference type="InterPro" id="IPR002156">
    <property type="entry name" value="RNaseH_domain"/>
</dbReference>
<dbReference type="AlphaFoldDB" id="A0AAW2XBE1"/>
<dbReference type="EMBL" id="JACGWN010000004">
    <property type="protein sequence ID" value="KAL0451303.1"/>
    <property type="molecule type" value="Genomic_DNA"/>
</dbReference>
<dbReference type="InterPro" id="IPR012337">
    <property type="entry name" value="RNaseH-like_sf"/>
</dbReference>
<proteinExistence type="predicted"/>